<name>A0AA39M9W8_9BILA</name>
<keyword evidence="4" id="KW-0677">Repeat</keyword>
<dbReference type="SUPFAM" id="SSF52058">
    <property type="entry name" value="L domain-like"/>
    <property type="match status" value="1"/>
</dbReference>
<dbReference type="PANTHER" id="PTHR45973:SF9">
    <property type="entry name" value="LEUCINE-RICH REPEAT-CONTAINING PROTEIN 46"/>
    <property type="match status" value="1"/>
</dbReference>
<dbReference type="SMART" id="SM00369">
    <property type="entry name" value="LRR_TYP"/>
    <property type="match status" value="3"/>
</dbReference>
<dbReference type="EMBL" id="JAUCMV010000001">
    <property type="protein sequence ID" value="KAK0425914.1"/>
    <property type="molecule type" value="Genomic_DNA"/>
</dbReference>
<protein>
    <submittedName>
        <fullName evidence="9">Uncharacterized protein</fullName>
    </submittedName>
</protein>
<dbReference type="Proteomes" id="UP001175271">
    <property type="component" value="Unassembled WGS sequence"/>
</dbReference>
<dbReference type="CDD" id="cd23766">
    <property type="entry name" value="IQCG"/>
    <property type="match status" value="1"/>
</dbReference>
<evidence type="ECO:0000256" key="5">
    <source>
        <dbReference type="ARBA" id="ARBA00023069"/>
    </source>
</evidence>
<evidence type="ECO:0000313" key="10">
    <source>
        <dbReference type="Proteomes" id="UP001175271"/>
    </source>
</evidence>
<dbReference type="Pfam" id="PF12799">
    <property type="entry name" value="LRR_4"/>
    <property type="match status" value="1"/>
</dbReference>
<feature type="coiled-coil region" evidence="7">
    <location>
        <begin position="551"/>
        <end position="621"/>
    </location>
</feature>
<sequence length="719" mass="80739">MGSEADPLPPCYPESPSNEEVVDLSVAPSVSSSVLTDIEVDAQGRLDVSNRDLTKLPKLLHQSEASVKSLIVAGNCLKSFDGIRRFTGCEEIDASDNKICSIGALLCVKETLSTLNVRKNEISHCEQLSAFHALVNLDLSHNKIEQLPTVHSLPNLRYLNISSNMLRELPSLRQLENLVELDLNSNQIETLKNANKCFPEGLQRLEIGTNKISDLTELSYLSVFTLLSSLTFEGNSAVAIEGRSFCYRPYLCSCLPETLKVVDGFVLNDMEIVKGEWLCTQGRSRQFKPGTQSHRALCQYLEKVLIPSTNGVDPLQSPLEDKLVKIIQQRRKHEEQLANMPTSAPASPFIDFSRSMPTTPIRRLSTLSDASDSTVVVSTIHESVFSNKGNHMPVPIISSRSKDQSTKIFCNAAFNFEHLKNANSDFVTFQLESVQAYIGDLIRWELENFHSSDEPLRFKSRNVVAPLNLKSPGLKKDMAAGPKPEARPKPEDKSTAPLPKRNPDTIPPLIPQTIRTSSAIRIQRWWRKTLQTKKMLNFRMDVRWRLIGKRQRLLERDVKALVEENRQLTQINEEKTAVLADLVLQFKNMENEMKRGMEVLREEKAKEVGELKAAIGSLKKQLVDMNTPRPSALRFARQDGKTFLTWENVRGSQEEDIKHYNVYTNGQLCGSAKALNRRIILTDTQPGDKIRIEAVCRSGRSTMSSPLTCGPNHSKENVP</sequence>
<dbReference type="InterPro" id="IPR003591">
    <property type="entry name" value="Leu-rich_rpt_typical-subtyp"/>
</dbReference>
<keyword evidence="3" id="KW-0433">Leucine-rich repeat</keyword>
<accession>A0AA39M9W8</accession>
<feature type="compositionally biased region" description="Basic and acidic residues" evidence="8">
    <location>
        <begin position="474"/>
        <end position="494"/>
    </location>
</feature>
<comment type="caution">
    <text evidence="9">The sequence shown here is derived from an EMBL/GenBank/DDBJ whole genome shotgun (WGS) entry which is preliminary data.</text>
</comment>
<dbReference type="Gene3D" id="3.80.10.10">
    <property type="entry name" value="Ribonuclease Inhibitor"/>
    <property type="match status" value="2"/>
</dbReference>
<dbReference type="SMART" id="SM00365">
    <property type="entry name" value="LRR_SD22"/>
    <property type="match status" value="3"/>
</dbReference>
<evidence type="ECO:0000256" key="1">
    <source>
        <dbReference type="ARBA" id="ARBA00004138"/>
    </source>
</evidence>
<evidence type="ECO:0000256" key="3">
    <source>
        <dbReference type="ARBA" id="ARBA00022614"/>
    </source>
</evidence>
<keyword evidence="6" id="KW-0966">Cell projection</keyword>
<comment type="similarity">
    <text evidence="2">Belongs to the DNAAF1 family.</text>
</comment>
<dbReference type="InterPro" id="IPR025875">
    <property type="entry name" value="Leu-rich_rpt_4"/>
</dbReference>
<evidence type="ECO:0000256" key="2">
    <source>
        <dbReference type="ARBA" id="ARBA00006453"/>
    </source>
</evidence>
<comment type="subcellular location">
    <subcellularLocation>
        <location evidence="1">Cell projection</location>
        <location evidence="1">Cilium</location>
    </subcellularLocation>
</comment>
<dbReference type="AlphaFoldDB" id="A0AA39M9W8"/>
<dbReference type="InterPro" id="IPR050576">
    <property type="entry name" value="Cilia_flagella_integrity"/>
</dbReference>
<keyword evidence="7" id="KW-0175">Coiled coil</keyword>
<reference evidence="9" key="1">
    <citation type="submission" date="2023-06" db="EMBL/GenBank/DDBJ databases">
        <title>Genomic analysis of the entomopathogenic nematode Steinernema hermaphroditum.</title>
        <authorList>
            <person name="Schwarz E.M."/>
            <person name="Heppert J.K."/>
            <person name="Baniya A."/>
            <person name="Schwartz H.T."/>
            <person name="Tan C.-H."/>
            <person name="Antoshechkin I."/>
            <person name="Sternberg P.W."/>
            <person name="Goodrich-Blair H."/>
            <person name="Dillman A.R."/>
        </authorList>
    </citation>
    <scope>NUCLEOTIDE SEQUENCE</scope>
    <source>
        <strain evidence="9">PS9179</strain>
        <tissue evidence="9">Whole animal</tissue>
    </source>
</reference>
<dbReference type="InterPro" id="IPR001611">
    <property type="entry name" value="Leu-rich_rpt"/>
</dbReference>
<proteinExistence type="inferred from homology"/>
<dbReference type="PROSITE" id="PS51450">
    <property type="entry name" value="LRR"/>
    <property type="match status" value="4"/>
</dbReference>
<evidence type="ECO:0000256" key="8">
    <source>
        <dbReference type="SAM" id="MobiDB-lite"/>
    </source>
</evidence>
<organism evidence="9 10">
    <name type="scientific">Steinernema hermaphroditum</name>
    <dbReference type="NCBI Taxonomy" id="289476"/>
    <lineage>
        <taxon>Eukaryota</taxon>
        <taxon>Metazoa</taxon>
        <taxon>Ecdysozoa</taxon>
        <taxon>Nematoda</taxon>
        <taxon>Chromadorea</taxon>
        <taxon>Rhabditida</taxon>
        <taxon>Tylenchina</taxon>
        <taxon>Panagrolaimomorpha</taxon>
        <taxon>Strongyloidoidea</taxon>
        <taxon>Steinernematidae</taxon>
        <taxon>Steinernema</taxon>
    </lineage>
</organism>
<dbReference type="SMART" id="SM00364">
    <property type="entry name" value="LRR_BAC"/>
    <property type="match status" value="2"/>
</dbReference>
<keyword evidence="5" id="KW-0969">Cilium</keyword>
<feature type="region of interest" description="Disordered" evidence="8">
    <location>
        <begin position="472"/>
        <end position="510"/>
    </location>
</feature>
<gene>
    <name evidence="9" type="ORF">QR680_009456</name>
</gene>
<evidence type="ECO:0000256" key="6">
    <source>
        <dbReference type="ARBA" id="ARBA00023273"/>
    </source>
</evidence>
<evidence type="ECO:0000256" key="4">
    <source>
        <dbReference type="ARBA" id="ARBA00022737"/>
    </source>
</evidence>
<keyword evidence="10" id="KW-1185">Reference proteome</keyword>
<dbReference type="PANTHER" id="PTHR45973">
    <property type="entry name" value="PROTEIN PHOSPHATASE 1 REGULATORY SUBUNIT SDS22-RELATED"/>
    <property type="match status" value="1"/>
</dbReference>
<evidence type="ECO:0000256" key="7">
    <source>
        <dbReference type="SAM" id="Coils"/>
    </source>
</evidence>
<dbReference type="GO" id="GO:0005929">
    <property type="term" value="C:cilium"/>
    <property type="evidence" value="ECO:0007669"/>
    <property type="project" value="UniProtKB-SubCell"/>
</dbReference>
<evidence type="ECO:0000313" key="9">
    <source>
        <dbReference type="EMBL" id="KAK0425914.1"/>
    </source>
</evidence>
<dbReference type="InterPro" id="IPR032675">
    <property type="entry name" value="LRR_dom_sf"/>
</dbReference>